<dbReference type="Pfam" id="PF00899">
    <property type="entry name" value="ThiF"/>
    <property type="match status" value="1"/>
</dbReference>
<dbReference type="GO" id="GO:0005737">
    <property type="term" value="C:cytoplasm"/>
    <property type="evidence" value="ECO:0007669"/>
    <property type="project" value="TreeGrafter"/>
</dbReference>
<dbReference type="NCBIfam" id="TIGR03736">
    <property type="entry name" value="PRTRC_ThiF"/>
    <property type="match status" value="1"/>
</dbReference>
<evidence type="ECO:0000313" key="2">
    <source>
        <dbReference type="EMBL" id="AAZ47269.1"/>
    </source>
</evidence>
<dbReference type="InterPro" id="IPR035985">
    <property type="entry name" value="Ubiquitin-activating_enz"/>
</dbReference>
<name>Q47D12_DECAR</name>
<dbReference type="SUPFAM" id="SSF69572">
    <property type="entry name" value="Activating enzymes of the ubiquitin-like proteins"/>
    <property type="match status" value="1"/>
</dbReference>
<gene>
    <name evidence="2" type="ordered locus">Daro_2536</name>
</gene>
<feature type="domain" description="THIF-type NAD/FAD binding fold" evidence="1">
    <location>
        <begin position="12"/>
        <end position="240"/>
    </location>
</feature>
<dbReference type="InterPro" id="IPR022500">
    <property type="entry name" value="PRTRC_ThiF"/>
</dbReference>
<proteinExistence type="predicted"/>
<dbReference type="GO" id="GO:0008641">
    <property type="term" value="F:ubiquitin-like modifier activating enzyme activity"/>
    <property type="evidence" value="ECO:0007669"/>
    <property type="project" value="InterPro"/>
</dbReference>
<organism evidence="2">
    <name type="scientific">Dechloromonas aromatica (strain RCB)</name>
    <dbReference type="NCBI Taxonomy" id="159087"/>
    <lineage>
        <taxon>Bacteria</taxon>
        <taxon>Pseudomonadati</taxon>
        <taxon>Pseudomonadota</taxon>
        <taxon>Betaproteobacteria</taxon>
        <taxon>Rhodocyclales</taxon>
        <taxon>Azonexaceae</taxon>
        <taxon>Dechloromonas</taxon>
    </lineage>
</organism>
<dbReference type="PANTHER" id="PTHR10953">
    <property type="entry name" value="UBIQUITIN-ACTIVATING ENZYME E1"/>
    <property type="match status" value="1"/>
</dbReference>
<dbReference type="HOGENOM" id="CLU_070016_0_0_4"/>
<dbReference type="GO" id="GO:0004792">
    <property type="term" value="F:thiosulfate-cyanide sulfurtransferase activity"/>
    <property type="evidence" value="ECO:0007669"/>
    <property type="project" value="TreeGrafter"/>
</dbReference>
<sequence>MEHLIDPALLDRRVSIHLVGVGGNGAQMAACLARLDIAMKAFGHPYGLHVTAFDADRVSEANVGRQLYSPADIGRHKAIVTIHRLNQFYGLDWIAHPTRYEAFETNRYSPLSADILVSCVDSRSARRILHEAVFDGGGRYRYWLDLGNTEASAQVVLGQGPRRAKGEVNLRLPCVTELFPELLDASVPDDNRPSCSVRVSLVSQGLFINDVAVRFAAQLLYELFSKGRLDQHGVVVNLDSKRTGPIEVDPKTWARFGCVMADERQDEEEAV</sequence>
<dbReference type="InterPro" id="IPR000594">
    <property type="entry name" value="ThiF_NAD_FAD-bd"/>
</dbReference>
<dbReference type="AlphaFoldDB" id="Q47D12"/>
<protein>
    <submittedName>
        <fullName evidence="2">UBA/THIF-type NAD/FAD binding fold protein</fullName>
    </submittedName>
</protein>
<evidence type="ECO:0000259" key="1">
    <source>
        <dbReference type="Pfam" id="PF00899"/>
    </source>
</evidence>
<dbReference type="STRING" id="159087.Daro_2536"/>
<dbReference type="PANTHER" id="PTHR10953:SF247">
    <property type="entry name" value="SLL6053 PROTEIN"/>
    <property type="match status" value="1"/>
</dbReference>
<dbReference type="KEGG" id="dar:Daro_2536"/>
<dbReference type="OrthoDB" id="5298642at2"/>
<reference evidence="2" key="1">
    <citation type="submission" date="2005-08" db="EMBL/GenBank/DDBJ databases">
        <title>Complete sequence of Dechloromonas aromatica RCB.</title>
        <authorList>
            <person name="Salinero K.K."/>
            <person name="Copeland A."/>
            <person name="Lucas S."/>
            <person name="Lapidus A."/>
            <person name="Barry K."/>
            <person name="Detter J.C."/>
            <person name="Glavina T."/>
            <person name="Hammon N."/>
            <person name="Israni S."/>
            <person name="Pitluck S."/>
            <person name="Di Bartolo G."/>
            <person name="Trong S."/>
            <person name="Schmutz J."/>
            <person name="Larimer F."/>
            <person name="Land M."/>
            <person name="Ivanova N."/>
            <person name="Richardson P."/>
        </authorList>
    </citation>
    <scope>NUCLEOTIDE SEQUENCE</scope>
    <source>
        <strain evidence="2">RCB</strain>
    </source>
</reference>
<dbReference type="Gene3D" id="3.40.50.720">
    <property type="entry name" value="NAD(P)-binding Rossmann-like Domain"/>
    <property type="match status" value="1"/>
</dbReference>
<dbReference type="GO" id="GO:0016779">
    <property type="term" value="F:nucleotidyltransferase activity"/>
    <property type="evidence" value="ECO:0007669"/>
    <property type="project" value="TreeGrafter"/>
</dbReference>
<accession>Q47D12</accession>
<dbReference type="eggNOG" id="COG0476">
    <property type="taxonomic scope" value="Bacteria"/>
</dbReference>
<dbReference type="InterPro" id="IPR045886">
    <property type="entry name" value="ThiF/MoeB/HesA"/>
</dbReference>
<dbReference type="EMBL" id="CP000089">
    <property type="protein sequence ID" value="AAZ47269.1"/>
    <property type="molecule type" value="Genomic_DNA"/>
</dbReference>